<dbReference type="Gene3D" id="3.40.30.10">
    <property type="entry name" value="Glutaredoxin"/>
    <property type="match status" value="1"/>
</dbReference>
<organism evidence="2 3">
    <name type="scientific">Streptomonospora nanhaiensis</name>
    <dbReference type="NCBI Taxonomy" id="1323731"/>
    <lineage>
        <taxon>Bacteria</taxon>
        <taxon>Bacillati</taxon>
        <taxon>Actinomycetota</taxon>
        <taxon>Actinomycetes</taxon>
        <taxon>Streptosporangiales</taxon>
        <taxon>Nocardiopsidaceae</taxon>
        <taxon>Streptomonospora</taxon>
    </lineage>
</organism>
<proteinExistence type="predicted"/>
<feature type="compositionally biased region" description="Basic residues" evidence="1">
    <location>
        <begin position="172"/>
        <end position="188"/>
    </location>
</feature>
<accession>A0A853BUP6</accession>
<evidence type="ECO:0000256" key="1">
    <source>
        <dbReference type="SAM" id="MobiDB-lite"/>
    </source>
</evidence>
<name>A0A853BUP6_9ACTN</name>
<dbReference type="Proteomes" id="UP000575985">
    <property type="component" value="Unassembled WGS sequence"/>
</dbReference>
<keyword evidence="3" id="KW-1185">Reference proteome</keyword>
<dbReference type="EMBL" id="JACCFO010000001">
    <property type="protein sequence ID" value="NYI98475.1"/>
    <property type="molecule type" value="Genomic_DNA"/>
</dbReference>
<sequence>MEPAGRPCRLVVCRGCCCGTRKKVPGVDHAAQLARLRGLRDGLGRDVPVRTSTCLGVCFQANVVVVQPSSEGRARGGRPVWLGEFTEDRMVDDLQDWIAEGGPGAAPLPEALAGHLTSKDAKKPKKAKKKAKDKTAKKDRKAKKAKKAAKAEKERRRSGQRPAPGAPGGTKKDRKDKKDKKRKKKDRR</sequence>
<feature type="region of interest" description="Disordered" evidence="1">
    <location>
        <begin position="115"/>
        <end position="188"/>
    </location>
</feature>
<evidence type="ECO:0000313" key="2">
    <source>
        <dbReference type="EMBL" id="NYI98475.1"/>
    </source>
</evidence>
<evidence type="ECO:0000313" key="3">
    <source>
        <dbReference type="Proteomes" id="UP000575985"/>
    </source>
</evidence>
<feature type="compositionally biased region" description="Basic residues" evidence="1">
    <location>
        <begin position="122"/>
        <end position="148"/>
    </location>
</feature>
<reference evidence="2 3" key="1">
    <citation type="submission" date="2020-07" db="EMBL/GenBank/DDBJ databases">
        <title>Sequencing the genomes of 1000 actinobacteria strains.</title>
        <authorList>
            <person name="Klenk H.-P."/>
        </authorList>
    </citation>
    <scope>NUCLEOTIDE SEQUENCE [LARGE SCALE GENOMIC DNA]</scope>
    <source>
        <strain evidence="2 3">DSM 45927</strain>
    </source>
</reference>
<protein>
    <submittedName>
        <fullName evidence="2">(2Fe-2S) ferredoxin</fullName>
    </submittedName>
</protein>
<dbReference type="AlphaFoldDB" id="A0A853BUP6"/>
<dbReference type="InterPro" id="IPR036249">
    <property type="entry name" value="Thioredoxin-like_sf"/>
</dbReference>
<dbReference type="RefSeq" id="WP_308118948.1">
    <property type="nucleotide sequence ID" value="NZ_JACCFO010000001.1"/>
</dbReference>
<comment type="caution">
    <text evidence="2">The sequence shown here is derived from an EMBL/GenBank/DDBJ whole genome shotgun (WGS) entry which is preliminary data.</text>
</comment>
<dbReference type="SUPFAM" id="SSF52833">
    <property type="entry name" value="Thioredoxin-like"/>
    <property type="match status" value="1"/>
</dbReference>
<gene>
    <name evidence="2" type="ORF">HNR12_004752</name>
</gene>